<evidence type="ECO:0000313" key="3">
    <source>
        <dbReference type="Proteomes" id="UP001218188"/>
    </source>
</evidence>
<feature type="region of interest" description="Disordered" evidence="1">
    <location>
        <begin position="1"/>
        <end position="20"/>
    </location>
</feature>
<organism evidence="2 3">
    <name type="scientific">Mycena alexandri</name>
    <dbReference type="NCBI Taxonomy" id="1745969"/>
    <lineage>
        <taxon>Eukaryota</taxon>
        <taxon>Fungi</taxon>
        <taxon>Dikarya</taxon>
        <taxon>Basidiomycota</taxon>
        <taxon>Agaricomycotina</taxon>
        <taxon>Agaricomycetes</taxon>
        <taxon>Agaricomycetidae</taxon>
        <taxon>Agaricales</taxon>
        <taxon>Marasmiineae</taxon>
        <taxon>Mycenaceae</taxon>
        <taxon>Mycena</taxon>
    </lineage>
</organism>
<evidence type="ECO:0000256" key="1">
    <source>
        <dbReference type="SAM" id="MobiDB-lite"/>
    </source>
</evidence>
<protein>
    <submittedName>
        <fullName evidence="2">Uncharacterized protein</fullName>
    </submittedName>
</protein>
<proteinExistence type="predicted"/>
<feature type="region of interest" description="Disordered" evidence="1">
    <location>
        <begin position="202"/>
        <end position="230"/>
    </location>
</feature>
<dbReference type="EMBL" id="JARJCM010000223">
    <property type="protein sequence ID" value="KAJ7021787.1"/>
    <property type="molecule type" value="Genomic_DNA"/>
</dbReference>
<keyword evidence="3" id="KW-1185">Reference proteome</keyword>
<feature type="compositionally biased region" description="Basic and acidic residues" evidence="1">
    <location>
        <begin position="1005"/>
        <end position="1015"/>
    </location>
</feature>
<dbReference type="Proteomes" id="UP001218188">
    <property type="component" value="Unassembled WGS sequence"/>
</dbReference>
<feature type="compositionally biased region" description="Acidic residues" evidence="1">
    <location>
        <begin position="991"/>
        <end position="1004"/>
    </location>
</feature>
<reference evidence="2" key="1">
    <citation type="submission" date="2023-03" db="EMBL/GenBank/DDBJ databases">
        <title>Massive genome expansion in bonnet fungi (Mycena s.s.) driven by repeated elements and novel gene families across ecological guilds.</title>
        <authorList>
            <consortium name="Lawrence Berkeley National Laboratory"/>
            <person name="Harder C.B."/>
            <person name="Miyauchi S."/>
            <person name="Viragh M."/>
            <person name="Kuo A."/>
            <person name="Thoen E."/>
            <person name="Andreopoulos B."/>
            <person name="Lu D."/>
            <person name="Skrede I."/>
            <person name="Drula E."/>
            <person name="Henrissat B."/>
            <person name="Morin E."/>
            <person name="Kohler A."/>
            <person name="Barry K."/>
            <person name="LaButti K."/>
            <person name="Morin E."/>
            <person name="Salamov A."/>
            <person name="Lipzen A."/>
            <person name="Mereny Z."/>
            <person name="Hegedus B."/>
            <person name="Baldrian P."/>
            <person name="Stursova M."/>
            <person name="Weitz H."/>
            <person name="Taylor A."/>
            <person name="Grigoriev I.V."/>
            <person name="Nagy L.G."/>
            <person name="Martin F."/>
            <person name="Kauserud H."/>
        </authorList>
    </citation>
    <scope>NUCLEOTIDE SEQUENCE</scope>
    <source>
        <strain evidence="2">CBHHK200</strain>
    </source>
</reference>
<accession>A0AAD6WQU3</accession>
<feature type="compositionally biased region" description="Polar residues" evidence="1">
    <location>
        <begin position="206"/>
        <end position="226"/>
    </location>
</feature>
<evidence type="ECO:0000313" key="2">
    <source>
        <dbReference type="EMBL" id="KAJ7021787.1"/>
    </source>
</evidence>
<sequence length="1519" mass="165647">MGMEDRLPPSSPPSIFDSPPRSPYTYAPDFASAIELDFGSEFTSGNFDSPNPLAYASGAPISQTPSHQYYHNAAFALESPSLGPGPPVFSTPMPMSNLATPDTSSASARYRTVACDLCGHLVKCYKNSLAPLRVHRESRPCNTKKAKNDQAKERAATAAALTALHPQTLIPEVALPSLSFAIPTQRTNPSDSVFLRGRELARSQRRACSTSRSRSPNPGQRSSSAPADTYAPLFPSLELEDPAPLPTECPGILLDLAALDAYPWGVHLTRTNLPYRLDHFTGERDLTRLWVRSLECNGSAGIAQPECAPCRSVRVGQTVATLETRAEAAPSHTPWGYLNQRQLISGWRATVADKNEQHLKMLTMTKKAARSTSRMGDQKRLVMALSTCDVPRLSTLMRVAAKQRVGPKEMIRRISDAASALSPGGYRPKSFTDTEKKLMRCMKRFAGRKGVYALSKALGLPSASTIRASNPLRLLPSVAAPKPQEIGTNIRTFFGAASPNSTLSRAGHTLMIDGVHLAQRACWHRPTKQIIGLCREHSEPFNLAMDDMDSVLNIVEAVHSDSPTCHYGREATVLAIGPYRETHYHGVPIGQTQTCKSEKGPGFAALLKMTLEEWKTHGEPHSGPILTVSFDGDPVFRDGAFDVLMIRTPDKSSSLSLKLSGCQGLNLECGEDDVVIGPDGKHIVKRGATNARSQEGTVIAQTVINRSILTQWLERLPGETKETVAILIDPADHQNVPRAYSLLKAIITVGADRAPDAPKLSPTDQSTHRAFALAGEMWDAFLQPFLSRTMSLSERLASFSEFAHLCFAFYRMHGSSFLSNQLYGDLQALDLDPECAFYLYQIGSDRLEEMFAEVRTESHDSNFDALQLSERLSTAADTLGIFDENPEWHQGHIRRSWFGKEADHVNPSYFTGDQTVKHVVHSTVWRSGLHAAMAVFAKHGVDFDFTDVLAQKGVDFVRPNGGGIYPGLSKDKDRSIITPPASTSIPSDAPAEPDSDGEDDEEDAMHDQEPEDLPRVSLEDLLPEPEDECINTTALSSTSVGPTALSASVERIQSNDWLNYDVGNGTTKQLHKASILSTLFNSDYRHLEVSRLLRVRCYTKDGGRKLNLNHQEFSGEHSFTVGDIAVALIRTGTCVAAAVVKVTVIEQEKRRLGQIDTEDLGSMDSKATITAQLLALRDTLVVVGDGSPTRKWLWTGEYGKFNSLKGPQSTVEDGTRKALTVKVPGQFLHPLDAEIESINHLPVADSDSLVARHMLNVWAVPHEDLVAVVSTLYESLDSATVLKLLPKHGKSTTFPYISSKGQRAHTFIARQRGEDLLLPVPCFIKPEDARAHVGGHIFKALNGVTEPNLYERVHATNPCGFCGRGGCSADLSGLPTARATPKCTSTCPHAHAFSYGHAKKYSGATPCTNVPMFCTLCLPVPPRKSPVVFWKYSMHAHIRQAHPRFWDDSMDSTTGLSAPLANNLAISREEMLALGVVIGSSTAPLASTLAPASRRGEKRVFSDVSNAVAGASTSTRRKT</sequence>
<comment type="caution">
    <text evidence="2">The sequence shown here is derived from an EMBL/GenBank/DDBJ whole genome shotgun (WGS) entry which is preliminary data.</text>
</comment>
<name>A0AAD6WQU3_9AGAR</name>
<feature type="region of interest" description="Disordered" evidence="1">
    <location>
        <begin position="960"/>
        <end position="1015"/>
    </location>
</feature>
<gene>
    <name evidence="2" type="ORF">C8F04DRAFT_1273282</name>
</gene>